<evidence type="ECO:0000313" key="2">
    <source>
        <dbReference type="Proteomes" id="UP001221757"/>
    </source>
</evidence>
<protein>
    <submittedName>
        <fullName evidence="1">Uncharacterized protein</fullName>
    </submittedName>
</protein>
<evidence type="ECO:0000313" key="1">
    <source>
        <dbReference type="EMBL" id="KAJ7670359.1"/>
    </source>
</evidence>
<sequence length="308" mass="34403">MPSVAARCTSRPRLLLLCIGTGAGMRGIARRKLPSVNSKGKVNHIAKNKIELTYNATLTSLEEMMRIMMDNQQIHPDVIAKLWSVINKMLPKEQRQGAIIILGMLALAKHGVLTDHVDVMLQVGLGQLGKIDLMLTRHTCVTLQRLHLETHSGAIEITPRDICNFPDVNGSAKKIKGSLLDKTIWIEIENPIFQKLQEAVEHLSWLNEWFRLVEQVISLQLMLVKDRKIDVIIAIDAVHTDDTDGFPEWARDLPLHAYHHCHLCRGEPQLAPRSSAAHPTSVYVHRGTPPAQGPLLVYIALASDRDPA</sequence>
<dbReference type="PANTHER" id="PTHR14222">
    <property type="entry name" value="CONDENSIN"/>
    <property type="match status" value="1"/>
</dbReference>
<keyword evidence="2" id="KW-1185">Reference proteome</keyword>
<dbReference type="GO" id="GO:0042393">
    <property type="term" value="F:histone binding"/>
    <property type="evidence" value="ECO:0007669"/>
    <property type="project" value="TreeGrafter"/>
</dbReference>
<dbReference type="GO" id="GO:0000796">
    <property type="term" value="C:condensin complex"/>
    <property type="evidence" value="ECO:0007669"/>
    <property type="project" value="TreeGrafter"/>
</dbReference>
<dbReference type="EMBL" id="JARKIE010000181">
    <property type="protein sequence ID" value="KAJ7670359.1"/>
    <property type="molecule type" value="Genomic_DNA"/>
</dbReference>
<dbReference type="GO" id="GO:0000779">
    <property type="term" value="C:condensed chromosome, centromeric region"/>
    <property type="evidence" value="ECO:0007669"/>
    <property type="project" value="TreeGrafter"/>
</dbReference>
<reference evidence="1" key="1">
    <citation type="submission" date="2023-03" db="EMBL/GenBank/DDBJ databases">
        <title>Massive genome expansion in bonnet fungi (Mycena s.s.) driven by repeated elements and novel gene families across ecological guilds.</title>
        <authorList>
            <consortium name="Lawrence Berkeley National Laboratory"/>
            <person name="Harder C.B."/>
            <person name="Miyauchi S."/>
            <person name="Viragh M."/>
            <person name="Kuo A."/>
            <person name="Thoen E."/>
            <person name="Andreopoulos B."/>
            <person name="Lu D."/>
            <person name="Skrede I."/>
            <person name="Drula E."/>
            <person name="Henrissat B."/>
            <person name="Morin E."/>
            <person name="Kohler A."/>
            <person name="Barry K."/>
            <person name="LaButti K."/>
            <person name="Morin E."/>
            <person name="Salamov A."/>
            <person name="Lipzen A."/>
            <person name="Mereny Z."/>
            <person name="Hegedus B."/>
            <person name="Baldrian P."/>
            <person name="Stursova M."/>
            <person name="Weitz H."/>
            <person name="Taylor A."/>
            <person name="Grigoriev I.V."/>
            <person name="Nagy L.G."/>
            <person name="Martin F."/>
            <person name="Kauserud H."/>
        </authorList>
    </citation>
    <scope>NUCLEOTIDE SEQUENCE</scope>
    <source>
        <strain evidence="1">CBHHK067</strain>
    </source>
</reference>
<dbReference type="GO" id="GO:0007076">
    <property type="term" value="P:mitotic chromosome condensation"/>
    <property type="evidence" value="ECO:0007669"/>
    <property type="project" value="InterPro"/>
</dbReference>
<proteinExistence type="predicted"/>
<comment type="caution">
    <text evidence="1">The sequence shown here is derived from an EMBL/GenBank/DDBJ whole genome shotgun (WGS) entry which is preliminary data.</text>
</comment>
<dbReference type="GO" id="GO:0010032">
    <property type="term" value="P:meiotic chromosome condensation"/>
    <property type="evidence" value="ECO:0007669"/>
    <property type="project" value="TreeGrafter"/>
</dbReference>
<dbReference type="PANTHER" id="PTHR14222:SF2">
    <property type="entry name" value="CONDENSIN COMPLEX SUBUNIT 1"/>
    <property type="match status" value="1"/>
</dbReference>
<dbReference type="InterPro" id="IPR026971">
    <property type="entry name" value="CND1/NCAPD3"/>
</dbReference>
<gene>
    <name evidence="1" type="ORF">B0H17DRAFT_1209355</name>
</gene>
<accession>A0AAD7CYW5</accession>
<dbReference type="AlphaFoldDB" id="A0AAD7CYW5"/>
<dbReference type="Proteomes" id="UP001221757">
    <property type="component" value="Unassembled WGS sequence"/>
</dbReference>
<name>A0AAD7CYW5_MYCRO</name>
<organism evidence="1 2">
    <name type="scientific">Mycena rosella</name>
    <name type="common">Pink bonnet</name>
    <name type="synonym">Agaricus rosellus</name>
    <dbReference type="NCBI Taxonomy" id="1033263"/>
    <lineage>
        <taxon>Eukaryota</taxon>
        <taxon>Fungi</taxon>
        <taxon>Dikarya</taxon>
        <taxon>Basidiomycota</taxon>
        <taxon>Agaricomycotina</taxon>
        <taxon>Agaricomycetes</taxon>
        <taxon>Agaricomycetidae</taxon>
        <taxon>Agaricales</taxon>
        <taxon>Marasmiineae</taxon>
        <taxon>Mycenaceae</taxon>
        <taxon>Mycena</taxon>
    </lineage>
</organism>